<gene>
    <name evidence="2" type="ORF">MES5069_480019</name>
</gene>
<protein>
    <submittedName>
        <fullName evidence="2">Uncharacterized protein</fullName>
    </submittedName>
</protein>
<dbReference type="Proteomes" id="UP001153050">
    <property type="component" value="Unassembled WGS sequence"/>
</dbReference>
<keyword evidence="1" id="KW-0732">Signal</keyword>
<dbReference type="EMBL" id="CAKXZT010000144">
    <property type="protein sequence ID" value="CAH2405615.1"/>
    <property type="molecule type" value="Genomic_DNA"/>
</dbReference>
<evidence type="ECO:0000313" key="2">
    <source>
        <dbReference type="EMBL" id="CAH2405615.1"/>
    </source>
</evidence>
<keyword evidence="3" id="KW-1185">Reference proteome</keyword>
<comment type="caution">
    <text evidence="2">The sequence shown here is derived from an EMBL/GenBank/DDBJ whole genome shotgun (WGS) entry which is preliminary data.</text>
</comment>
<sequence>MKLLFYLASVTLAFSASSVAAELTAEVPKGDPEFTAKAMSAAPADIGKDATITRIGDGFKLATIKPGTNGWTCAVGPDGVPWCADAAGLEWFKAISTKAEPPDKTGFIYMLAGDLGTSNHDPYATDKSHWVQTGPHVMIVGKAAHEMAASYPNSLDADPKHPYVMFPGTKYQHLMFPAGVAGHS</sequence>
<name>A0ABM9E8X6_9HYPH</name>
<feature type="signal peptide" evidence="1">
    <location>
        <begin position="1"/>
        <end position="20"/>
    </location>
</feature>
<evidence type="ECO:0000256" key="1">
    <source>
        <dbReference type="SAM" id="SignalP"/>
    </source>
</evidence>
<dbReference type="RefSeq" id="WP_254020447.1">
    <property type="nucleotide sequence ID" value="NZ_CAKXZT010000144.1"/>
</dbReference>
<accession>A0ABM9E8X6</accession>
<organism evidence="2 3">
    <name type="scientific">Mesorhizobium escarrei</name>
    <dbReference type="NCBI Taxonomy" id="666018"/>
    <lineage>
        <taxon>Bacteria</taxon>
        <taxon>Pseudomonadati</taxon>
        <taxon>Pseudomonadota</taxon>
        <taxon>Alphaproteobacteria</taxon>
        <taxon>Hyphomicrobiales</taxon>
        <taxon>Phyllobacteriaceae</taxon>
        <taxon>Mesorhizobium</taxon>
    </lineage>
</organism>
<evidence type="ECO:0000313" key="3">
    <source>
        <dbReference type="Proteomes" id="UP001153050"/>
    </source>
</evidence>
<proteinExistence type="predicted"/>
<feature type="chain" id="PRO_5045314901" evidence="1">
    <location>
        <begin position="21"/>
        <end position="184"/>
    </location>
</feature>
<reference evidence="2 3" key="1">
    <citation type="submission" date="2022-03" db="EMBL/GenBank/DDBJ databases">
        <authorList>
            <person name="Brunel B."/>
        </authorList>
    </citation>
    <scope>NUCLEOTIDE SEQUENCE [LARGE SCALE GENOMIC DNA]</scope>
    <source>
        <strain evidence="2">STM5069sample</strain>
    </source>
</reference>